<sequence>MMMCYGLFVFSLKTIPYQVFEENKDWRYPANSRVNHRSSLQFIGIDNETITLSGVLYPELTGGRLSLAWLERMADLGYSWPLIDGTGVPLGFFVMTNLKKTKTEFFKDGAPRKIEFTISLTKVDPPDWLPFADIIGMI</sequence>
<dbReference type="Proteomes" id="UP000319483">
    <property type="component" value="Unassembled WGS sequence"/>
</dbReference>
<comment type="caution">
    <text evidence="1">The sequence shown here is derived from an EMBL/GenBank/DDBJ whole genome shotgun (WGS) entry which is preliminary data.</text>
</comment>
<dbReference type="Pfam" id="PF06995">
    <property type="entry name" value="Phage_P2_GpU"/>
    <property type="match status" value="1"/>
</dbReference>
<dbReference type="RefSeq" id="WP_144092755.1">
    <property type="nucleotide sequence ID" value="NZ_VMHM01000015.1"/>
</dbReference>
<organism evidence="1 2">
    <name type="scientific">Gilliamella apicola</name>
    <dbReference type="NCBI Taxonomy" id="1196095"/>
    <lineage>
        <taxon>Bacteria</taxon>
        <taxon>Pseudomonadati</taxon>
        <taxon>Pseudomonadota</taxon>
        <taxon>Gammaproteobacteria</taxon>
        <taxon>Orbales</taxon>
        <taxon>Orbaceae</taxon>
        <taxon>Gilliamella</taxon>
    </lineage>
</organism>
<proteinExistence type="predicted"/>
<dbReference type="AlphaFoldDB" id="A0A556S964"/>
<accession>A0A556S964</accession>
<dbReference type="InterPro" id="IPR016912">
    <property type="entry name" value="Phage_P2_GpU"/>
</dbReference>
<reference evidence="1 2" key="1">
    <citation type="submission" date="2019-07" db="EMBL/GenBank/DDBJ databases">
        <title>Gilliamella genomes.</title>
        <authorList>
            <person name="Zheng H."/>
        </authorList>
    </citation>
    <scope>NUCLEOTIDE SEQUENCE [LARGE SCALE GENOMIC DNA]</scope>
    <source>
        <strain evidence="1 2">W8127</strain>
    </source>
</reference>
<evidence type="ECO:0000313" key="2">
    <source>
        <dbReference type="Proteomes" id="UP000319483"/>
    </source>
</evidence>
<dbReference type="InterPro" id="IPR009734">
    <property type="entry name" value="Myoviridae_GpU"/>
</dbReference>
<evidence type="ECO:0000313" key="1">
    <source>
        <dbReference type="EMBL" id="TSJ97654.1"/>
    </source>
</evidence>
<name>A0A556S964_9GAMM</name>
<dbReference type="PIRSF" id="PIRSF029208">
    <property type="entry name" value="Phage_tail_GPU"/>
    <property type="match status" value="1"/>
</dbReference>
<gene>
    <name evidence="1" type="ORF">FPQ15_11140</name>
</gene>
<dbReference type="EMBL" id="VMHM01000015">
    <property type="protein sequence ID" value="TSJ97654.1"/>
    <property type="molecule type" value="Genomic_DNA"/>
</dbReference>
<protein>
    <submittedName>
        <fullName evidence="1">Phage tail protein</fullName>
    </submittedName>
</protein>